<dbReference type="EMBL" id="JWZX01003286">
    <property type="protein sequence ID" value="KOO22329.1"/>
    <property type="molecule type" value="Genomic_DNA"/>
</dbReference>
<feature type="region of interest" description="Disordered" evidence="1">
    <location>
        <begin position="141"/>
        <end position="169"/>
    </location>
</feature>
<feature type="compositionally biased region" description="Low complexity" evidence="1">
    <location>
        <begin position="156"/>
        <end position="165"/>
    </location>
</feature>
<keyword evidence="3" id="KW-1185">Reference proteome</keyword>
<comment type="caution">
    <text evidence="2">The sequence shown here is derived from an EMBL/GenBank/DDBJ whole genome shotgun (WGS) entry which is preliminary data.</text>
</comment>
<sequence>MPALPAHGAESRETAPRAVCASFAIPVVAMCIPSEASPLSIASSRINLLGSLGVRSVLLPLREQNASGRDFARACLEATVAQEAHTKTPVNAIFVQTSPNLLWTQPLWPYCFYKWDGSRSHGHFHWYARADADTLLLGPGARDGASTSRVESRPLARAAQEAPSRAARRPVSVLQDPLLAVALPLPPSETECRAFQNATPAHASRLGAMARAVCTTLEGKPSRVPRLALGLGGLARTFAHQLVYTTVRGHLIDAVGARTTVFAHLRLHDDRPVQHGGHRTHQAPPTVTSPTPPTPTAAAEQQHHIHSLIHRRVVVALEVLGAAPDNVELVDSDGMLMNFDGSIRGPATATVDVIRRVPDCEYIRHPRVPPRSPCDTYINVCALPTALGQLASRHAIYRLILEHEARRSLHCKQLGCPDEFDDAGGAHDGAQLFESVLFMRPDLAILVPLLPHCFHPLDTARRMGDWIVWIPRRALDGAFGRALDVFRSCAVRFESGSEKLFDELAASSNVSFRDQALDQGGLSVMPIVRPKVPDMAPTGFICQMLAEGLYRYSTTASGLRPHPSLYNVGGVRGCSKLTYANPTNKPRDDT</sequence>
<evidence type="ECO:0000256" key="1">
    <source>
        <dbReference type="SAM" id="MobiDB-lite"/>
    </source>
</evidence>
<name>A0A0M0J6U2_9EUKA</name>
<dbReference type="AlphaFoldDB" id="A0A0M0J6U2"/>
<dbReference type="Proteomes" id="UP000037460">
    <property type="component" value="Unassembled WGS sequence"/>
</dbReference>
<feature type="region of interest" description="Disordered" evidence="1">
    <location>
        <begin position="273"/>
        <end position="297"/>
    </location>
</feature>
<accession>A0A0M0J6U2</accession>
<evidence type="ECO:0000313" key="2">
    <source>
        <dbReference type="EMBL" id="KOO22329.1"/>
    </source>
</evidence>
<reference evidence="3" key="1">
    <citation type="journal article" date="2015" name="PLoS Genet.">
        <title>Genome Sequence and Transcriptome Analyses of Chrysochromulina tobin: Metabolic Tools for Enhanced Algal Fitness in the Prominent Order Prymnesiales (Haptophyceae).</title>
        <authorList>
            <person name="Hovde B.T."/>
            <person name="Deodato C.R."/>
            <person name="Hunsperger H.M."/>
            <person name="Ryken S.A."/>
            <person name="Yost W."/>
            <person name="Jha R.K."/>
            <person name="Patterson J."/>
            <person name="Monnat R.J. Jr."/>
            <person name="Barlow S.B."/>
            <person name="Starkenburg S.R."/>
            <person name="Cattolico R.A."/>
        </authorList>
    </citation>
    <scope>NUCLEOTIDE SEQUENCE</scope>
    <source>
        <strain evidence="3">CCMP291</strain>
    </source>
</reference>
<evidence type="ECO:0000313" key="3">
    <source>
        <dbReference type="Proteomes" id="UP000037460"/>
    </source>
</evidence>
<proteinExistence type="predicted"/>
<protein>
    <submittedName>
        <fullName evidence="2">Uncharacterized protein</fullName>
    </submittedName>
</protein>
<organism evidence="2 3">
    <name type="scientific">Chrysochromulina tobinii</name>
    <dbReference type="NCBI Taxonomy" id="1460289"/>
    <lineage>
        <taxon>Eukaryota</taxon>
        <taxon>Haptista</taxon>
        <taxon>Haptophyta</taxon>
        <taxon>Prymnesiophyceae</taxon>
        <taxon>Prymnesiales</taxon>
        <taxon>Chrysochromulinaceae</taxon>
        <taxon>Chrysochromulina</taxon>
    </lineage>
</organism>
<gene>
    <name evidence="2" type="ORF">Ctob_000740</name>
</gene>
<dbReference type="OrthoDB" id="2154664at2759"/>